<dbReference type="InterPro" id="IPR035279">
    <property type="entry name" value="DUF5358"/>
</dbReference>
<evidence type="ECO:0000256" key="1">
    <source>
        <dbReference type="SAM" id="Coils"/>
    </source>
</evidence>
<feature type="coiled-coil region" evidence="1">
    <location>
        <begin position="100"/>
        <end position="182"/>
    </location>
</feature>
<evidence type="ECO:0000313" key="3">
    <source>
        <dbReference type="Proteomes" id="UP000189114"/>
    </source>
</evidence>
<dbReference type="EMBL" id="MLAE01000050">
    <property type="protein sequence ID" value="OOF77153.1"/>
    <property type="molecule type" value="Genomic_DNA"/>
</dbReference>
<comment type="caution">
    <text evidence="2">The sequence shown here is derived from an EMBL/GenBank/DDBJ whole genome shotgun (WGS) entry which is preliminary data.</text>
</comment>
<dbReference type="AlphaFoldDB" id="A0A1V3KIZ9"/>
<name>A0A1V3KIZ9_9PAST</name>
<keyword evidence="1" id="KW-0175">Coiled coil</keyword>
<protein>
    <submittedName>
        <fullName evidence="2">Uncharacterized protein</fullName>
    </submittedName>
</protein>
<dbReference type="Pfam" id="PF17311">
    <property type="entry name" value="DUF5358"/>
    <property type="match status" value="1"/>
</dbReference>
<accession>A0A1V3KIZ9</accession>
<reference evidence="3" key="1">
    <citation type="submission" date="2016-10" db="EMBL/GenBank/DDBJ databases">
        <title>Rodentibacter gen. nov. and new species.</title>
        <authorList>
            <person name="Christensen H."/>
        </authorList>
    </citation>
    <scope>NUCLEOTIDE SEQUENCE [LARGE SCALE GENOMIC DNA]</scope>
    <source>
        <strain evidence="3">Ppn152</strain>
    </source>
</reference>
<proteinExistence type="predicted"/>
<evidence type="ECO:0000313" key="2">
    <source>
        <dbReference type="EMBL" id="OOF77153.1"/>
    </source>
</evidence>
<gene>
    <name evidence="2" type="ORF">BKG96_08810</name>
</gene>
<sequence length="242" mass="28197">MTNSPKYEISDENTKKWVLEGNKVEQCIFSKEWKAGNFNKLSDEERYLHQKYVYEMTLGQVISPNNIHLIGSDSASQVYLHQQFLKFNHGNKIEFDKNWCNNLKAQYKNELIQVKNYVKQQKAQALAQQKELKRQQAQAEKERKAREAYLRTPQGQAELAYQQQMLEQQRQYQQQMLAAQRQAAEQAAFQQLSNTINSGLQSVTQTIQRNTQLINQMNQNMRSSCQSIGNGWGTGSWTNVCY</sequence>
<organism evidence="2 3">
    <name type="scientific">Rodentibacter caecimuris</name>
    <dbReference type="NCBI Taxonomy" id="1796644"/>
    <lineage>
        <taxon>Bacteria</taxon>
        <taxon>Pseudomonadati</taxon>
        <taxon>Pseudomonadota</taxon>
        <taxon>Gammaproteobacteria</taxon>
        <taxon>Pasteurellales</taxon>
        <taxon>Pasteurellaceae</taxon>
        <taxon>Rodentibacter</taxon>
    </lineage>
</organism>
<dbReference type="Proteomes" id="UP000189114">
    <property type="component" value="Unassembled WGS sequence"/>
</dbReference>